<gene>
    <name evidence="1" type="ORF">HQ945_05495</name>
</gene>
<organism evidence="1 2">
    <name type="scientific">Phyllobacterium pellucidum</name>
    <dbReference type="NCBI Taxonomy" id="2740464"/>
    <lineage>
        <taxon>Bacteria</taxon>
        <taxon>Pseudomonadati</taxon>
        <taxon>Pseudomonadota</taxon>
        <taxon>Alphaproteobacteria</taxon>
        <taxon>Hyphomicrobiales</taxon>
        <taxon>Phyllobacteriaceae</taxon>
        <taxon>Phyllobacterium</taxon>
    </lineage>
</organism>
<evidence type="ECO:0000313" key="1">
    <source>
        <dbReference type="EMBL" id="NTS30701.1"/>
    </source>
</evidence>
<protein>
    <submittedName>
        <fullName evidence="1">Uncharacterized protein</fullName>
    </submittedName>
</protein>
<reference evidence="1 2" key="1">
    <citation type="submission" date="2020-05" db="EMBL/GenBank/DDBJ databases">
        <authorList>
            <person name="Kim M.K."/>
        </authorList>
    </citation>
    <scope>NUCLEOTIDE SEQUENCE [LARGE SCALE GENOMIC DNA]</scope>
    <source>
        <strain evidence="1 2">BT25</strain>
    </source>
</reference>
<name>A0A849VLL9_9HYPH</name>
<sequence length="73" mass="8335">MDITDILKGLQDYPNTASDEFRRQLTIVETIKEQTGYQNIDHTPAVGMDRSREYLPVARPSLVRTYGTALHKV</sequence>
<dbReference type="RefSeq" id="WP_174207773.1">
    <property type="nucleotide sequence ID" value="NZ_JABUMX010000001.1"/>
</dbReference>
<dbReference type="EMBL" id="JABUMX010000001">
    <property type="protein sequence ID" value="NTS30701.1"/>
    <property type="molecule type" value="Genomic_DNA"/>
</dbReference>
<dbReference type="Proteomes" id="UP000550508">
    <property type="component" value="Unassembled WGS sequence"/>
</dbReference>
<accession>A0A849VLL9</accession>
<comment type="caution">
    <text evidence="1">The sequence shown here is derived from an EMBL/GenBank/DDBJ whole genome shotgun (WGS) entry which is preliminary data.</text>
</comment>
<proteinExistence type="predicted"/>
<keyword evidence="2" id="KW-1185">Reference proteome</keyword>
<evidence type="ECO:0000313" key="2">
    <source>
        <dbReference type="Proteomes" id="UP000550508"/>
    </source>
</evidence>
<dbReference type="AlphaFoldDB" id="A0A849VLL9"/>